<dbReference type="SUPFAM" id="SSF51182">
    <property type="entry name" value="RmlC-like cupins"/>
    <property type="match status" value="1"/>
</dbReference>
<protein>
    <submittedName>
        <fullName evidence="2">Cupin fold WbuC family metalloprotein</fullName>
    </submittedName>
</protein>
<dbReference type="InterPro" id="IPR011051">
    <property type="entry name" value="RmlC_Cupin_sf"/>
</dbReference>
<sequence length="158" mass="17274">MSPVFFINQDTMSQLSTQAANAPRQRLNQNFHQHSDDACHRLMIAIEPGSYIPPHCHQSPNKEESIIILRGRVGVLIFDTAGQVTQHVVLQAGGDTVAVNLPPGTFHSLVSLEAGSLFFEAKGGPYTPPAEAERASWAPLENTPEAPAYLAYMRSFFS</sequence>
<dbReference type="Pfam" id="PF19480">
    <property type="entry name" value="DUF6016"/>
    <property type="match status" value="1"/>
</dbReference>
<organism evidence="2 3">
    <name type="scientific">Chitinivorax tropicus</name>
    <dbReference type="NCBI Taxonomy" id="714531"/>
    <lineage>
        <taxon>Bacteria</taxon>
        <taxon>Pseudomonadati</taxon>
        <taxon>Pseudomonadota</taxon>
        <taxon>Betaproteobacteria</taxon>
        <taxon>Chitinivorax</taxon>
    </lineage>
</organism>
<dbReference type="Gene3D" id="2.60.120.10">
    <property type="entry name" value="Jelly Rolls"/>
    <property type="match status" value="1"/>
</dbReference>
<dbReference type="CDD" id="cd07005">
    <property type="entry name" value="cupin_WbuC-like"/>
    <property type="match status" value="1"/>
</dbReference>
<proteinExistence type="predicted"/>
<keyword evidence="3" id="KW-1185">Reference proteome</keyword>
<dbReference type="InterPro" id="IPR046058">
    <property type="entry name" value="WbuC_cupin"/>
</dbReference>
<gene>
    <name evidence="2" type="ORF">HNQ59_003044</name>
</gene>
<comment type="caution">
    <text evidence="2">The sequence shown here is derived from an EMBL/GenBank/DDBJ whole genome shotgun (WGS) entry which is preliminary data.</text>
</comment>
<dbReference type="RefSeq" id="WP_184041064.1">
    <property type="nucleotide sequence ID" value="NZ_JACHHY010000019.1"/>
</dbReference>
<feature type="domain" description="Cupin fold metalloprotein WbuC cupin" evidence="1">
    <location>
        <begin position="7"/>
        <end position="90"/>
    </location>
</feature>
<dbReference type="InterPro" id="IPR027565">
    <property type="entry name" value="Cupin_WbuC"/>
</dbReference>
<name>A0A840MTN9_9PROT</name>
<dbReference type="AlphaFoldDB" id="A0A840MTN9"/>
<dbReference type="EMBL" id="JACHHY010000019">
    <property type="protein sequence ID" value="MBB5019736.1"/>
    <property type="molecule type" value="Genomic_DNA"/>
</dbReference>
<dbReference type="InterPro" id="IPR014710">
    <property type="entry name" value="RmlC-like_jellyroll"/>
</dbReference>
<evidence type="ECO:0000259" key="1">
    <source>
        <dbReference type="Pfam" id="PF19480"/>
    </source>
</evidence>
<reference evidence="2 3" key="1">
    <citation type="submission" date="2020-08" db="EMBL/GenBank/DDBJ databases">
        <title>Genomic Encyclopedia of Type Strains, Phase IV (KMG-IV): sequencing the most valuable type-strain genomes for metagenomic binning, comparative biology and taxonomic classification.</title>
        <authorList>
            <person name="Goeker M."/>
        </authorList>
    </citation>
    <scope>NUCLEOTIDE SEQUENCE [LARGE SCALE GENOMIC DNA]</scope>
    <source>
        <strain evidence="2 3">DSM 27165</strain>
    </source>
</reference>
<evidence type="ECO:0000313" key="3">
    <source>
        <dbReference type="Proteomes" id="UP000575898"/>
    </source>
</evidence>
<dbReference type="Proteomes" id="UP000575898">
    <property type="component" value="Unassembled WGS sequence"/>
</dbReference>
<accession>A0A840MTN9</accession>
<evidence type="ECO:0000313" key="2">
    <source>
        <dbReference type="EMBL" id="MBB5019736.1"/>
    </source>
</evidence>
<dbReference type="NCBIfam" id="TIGR04366">
    <property type="entry name" value="cupin_WbuC"/>
    <property type="match status" value="1"/>
</dbReference>